<organism evidence="1 2">
    <name type="scientific">Aliiruegeria lutimaris</name>
    <dbReference type="NCBI Taxonomy" id="571298"/>
    <lineage>
        <taxon>Bacteria</taxon>
        <taxon>Pseudomonadati</taxon>
        <taxon>Pseudomonadota</taxon>
        <taxon>Alphaproteobacteria</taxon>
        <taxon>Rhodobacterales</taxon>
        <taxon>Roseobacteraceae</taxon>
        <taxon>Aliiruegeria</taxon>
    </lineage>
</organism>
<protein>
    <submittedName>
        <fullName evidence="1">Uncharacterized protein</fullName>
    </submittedName>
</protein>
<sequence>MSGFGQERQPFQDVCSLSRFVVAQLDNRRCSPVSGNSVPLSACSGAFR</sequence>
<evidence type="ECO:0000313" key="2">
    <source>
        <dbReference type="Proteomes" id="UP000199382"/>
    </source>
</evidence>
<evidence type="ECO:0000313" key="1">
    <source>
        <dbReference type="EMBL" id="SDL03936.1"/>
    </source>
</evidence>
<gene>
    <name evidence="1" type="ORF">SAMN04488026_10655</name>
</gene>
<dbReference type="Proteomes" id="UP000199382">
    <property type="component" value="Unassembled WGS sequence"/>
</dbReference>
<keyword evidence="2" id="KW-1185">Reference proteome</keyword>
<dbReference type="STRING" id="571298.SAMN04488026_10655"/>
<proteinExistence type="predicted"/>
<name>A0A1G9GTC1_9RHOB</name>
<accession>A0A1G9GTC1</accession>
<dbReference type="AlphaFoldDB" id="A0A1G9GTC1"/>
<dbReference type="EMBL" id="FNEK01000065">
    <property type="protein sequence ID" value="SDL03936.1"/>
    <property type="molecule type" value="Genomic_DNA"/>
</dbReference>
<reference evidence="1 2" key="1">
    <citation type="submission" date="2016-10" db="EMBL/GenBank/DDBJ databases">
        <authorList>
            <person name="de Groot N.N."/>
        </authorList>
    </citation>
    <scope>NUCLEOTIDE SEQUENCE [LARGE SCALE GENOMIC DNA]</scope>
    <source>
        <strain evidence="1 2">DSM 25294</strain>
    </source>
</reference>